<organism evidence="2 3">
    <name type="scientific">Pseudorhodoferax soli</name>
    <dbReference type="NCBI Taxonomy" id="545864"/>
    <lineage>
        <taxon>Bacteria</taxon>
        <taxon>Pseudomonadati</taxon>
        <taxon>Pseudomonadota</taxon>
        <taxon>Betaproteobacteria</taxon>
        <taxon>Burkholderiales</taxon>
        <taxon>Comamonadaceae</taxon>
    </lineage>
</organism>
<evidence type="ECO:0000313" key="2">
    <source>
        <dbReference type="EMBL" id="RCW64468.1"/>
    </source>
</evidence>
<gene>
    <name evidence="2" type="ORF">DES41_11592</name>
</gene>
<dbReference type="PRINTS" id="PR00412">
    <property type="entry name" value="EPOXHYDRLASE"/>
</dbReference>
<dbReference type="GO" id="GO:0016020">
    <property type="term" value="C:membrane"/>
    <property type="evidence" value="ECO:0007669"/>
    <property type="project" value="TreeGrafter"/>
</dbReference>
<dbReference type="Proteomes" id="UP000252884">
    <property type="component" value="Unassembled WGS sequence"/>
</dbReference>
<dbReference type="SUPFAM" id="SSF53474">
    <property type="entry name" value="alpha/beta-Hydrolases"/>
    <property type="match status" value="1"/>
</dbReference>
<dbReference type="InterPro" id="IPR029058">
    <property type="entry name" value="AB_hydrolase_fold"/>
</dbReference>
<dbReference type="GO" id="GO:0003824">
    <property type="term" value="F:catalytic activity"/>
    <property type="evidence" value="ECO:0007669"/>
    <property type="project" value="InterPro"/>
</dbReference>
<dbReference type="OrthoDB" id="9799989at2"/>
<dbReference type="EMBL" id="QPJK01000015">
    <property type="protein sequence ID" value="RCW64468.1"/>
    <property type="molecule type" value="Genomic_DNA"/>
</dbReference>
<dbReference type="InterPro" id="IPR000639">
    <property type="entry name" value="Epox_hydrolase-like"/>
</dbReference>
<keyword evidence="3" id="KW-1185">Reference proteome</keyword>
<dbReference type="RefSeq" id="WP_114472328.1">
    <property type="nucleotide sequence ID" value="NZ_QPJK01000015.1"/>
</dbReference>
<dbReference type="InterPro" id="IPR050266">
    <property type="entry name" value="AB_hydrolase_sf"/>
</dbReference>
<evidence type="ECO:0000259" key="1">
    <source>
        <dbReference type="Pfam" id="PF00561"/>
    </source>
</evidence>
<dbReference type="AlphaFoldDB" id="A0A368XBT5"/>
<evidence type="ECO:0000313" key="3">
    <source>
        <dbReference type="Proteomes" id="UP000252884"/>
    </source>
</evidence>
<dbReference type="PRINTS" id="PR00111">
    <property type="entry name" value="ABHYDROLASE"/>
</dbReference>
<dbReference type="PANTHER" id="PTHR43798:SF33">
    <property type="entry name" value="HYDROLASE, PUTATIVE (AFU_ORTHOLOGUE AFUA_2G14860)-RELATED"/>
    <property type="match status" value="1"/>
</dbReference>
<feature type="domain" description="AB hydrolase-1" evidence="1">
    <location>
        <begin position="19"/>
        <end position="245"/>
    </location>
</feature>
<dbReference type="InterPro" id="IPR000073">
    <property type="entry name" value="AB_hydrolase_1"/>
</dbReference>
<dbReference type="PANTHER" id="PTHR43798">
    <property type="entry name" value="MONOACYLGLYCEROL LIPASE"/>
    <property type="match status" value="1"/>
</dbReference>
<name>A0A368XBT5_9BURK</name>
<dbReference type="Gene3D" id="3.40.50.1820">
    <property type="entry name" value="alpha/beta hydrolase"/>
    <property type="match status" value="1"/>
</dbReference>
<reference evidence="2 3" key="1">
    <citation type="submission" date="2018-07" db="EMBL/GenBank/DDBJ databases">
        <title>Genomic Encyclopedia of Type Strains, Phase IV (KMG-IV): sequencing the most valuable type-strain genomes for metagenomic binning, comparative biology and taxonomic classification.</title>
        <authorList>
            <person name="Goeker M."/>
        </authorList>
    </citation>
    <scope>NUCLEOTIDE SEQUENCE [LARGE SCALE GENOMIC DNA]</scope>
    <source>
        <strain evidence="2 3">DSM 21634</strain>
    </source>
</reference>
<accession>A0A368XBT5</accession>
<proteinExistence type="predicted"/>
<sequence>MSLHLIERMVAEDEGEGDAVVCIHGLGGSANTFGPLMPALQRHRVLRPDLPGSARSQRAEGALTIQRYVDAVQAFCGRAGIVRAHVLGHSMGTIVAQHLAVQNPKLVRSLALFGPLMAPPEPARNAMRARATKARGGVATMHEIVDQLTQVAVSSETRQQHPLAVAFVRESLMRQEPEAYARSCEALAGAEPAAVDRIACPVLLVTGDEDGVAPPQNVRAMAEKIAGARVLVLPRCGHWTPVEKPEDCQRALREFLASVRS</sequence>
<dbReference type="Pfam" id="PF00561">
    <property type="entry name" value="Abhydrolase_1"/>
    <property type="match status" value="1"/>
</dbReference>
<protein>
    <submittedName>
        <fullName evidence="2">3-oxoadipate enol-lactonase</fullName>
    </submittedName>
</protein>
<comment type="caution">
    <text evidence="2">The sequence shown here is derived from an EMBL/GenBank/DDBJ whole genome shotgun (WGS) entry which is preliminary data.</text>
</comment>